<dbReference type="OrthoDB" id="2565215at2759"/>
<dbReference type="Gene3D" id="2.170.270.10">
    <property type="entry name" value="SET domain"/>
    <property type="match status" value="1"/>
</dbReference>
<feature type="compositionally biased region" description="Low complexity" evidence="2">
    <location>
        <begin position="497"/>
        <end position="512"/>
    </location>
</feature>
<feature type="coiled-coil region" evidence="1">
    <location>
        <begin position="582"/>
        <end position="609"/>
    </location>
</feature>
<sequence length="643" mass="71085">MLPRSSSTASVDRDLDFIVTDSDLDELQSSPSHSPNVRDPPPITGETSAPAPASGQAQAGPSNLTASDGPSGNAAQPREGDGILTKFQLNALTVLHQLCALDDLYLRLFSAMDELPHQPDRATWKILLEREDLLVNPATGDRAKRTDDADDLARMISKITDAQRNAQDNLIPDRLLRRLEKHYIAVLNNQDIVLGISTAVKNQVGLLVRSNRNRTEILRSGTTTTEDLAHSAAHGVSNSPVAGLGFCCFTFPRGVNDVDAQGFNDDLTFQQTYQGKQRLIMGLGIARVINHSCRANVEWPFINPLDFKTGVRGLGYMTAKLHGLAPLRAGDELFGFYGEKFARLDCRCEFSKYHPPQPRSPNVHAIDRSLFGRCATPGPSSRPAIAEQTRAENDGLQAAPFEIESPGSISAFVQRGPPLNDGIIPRKRAAPALQKTNPGKWRRRDNGSVRREIEDEEEYQVEFGQETDDEDYTPEDADKEDDTPSVRGETMGPPRRPNSSVRRSSRRITATRTARHPAVTEEDELDSDGEKVLGRSSIDNNGDDDEVVFANHVRSRGHTTATRIDHDSGDEARRCQDLDAMVRRGQAVLERMEAQLARQDREIREMGALVDTIATNSEELQQAVREQGEVQMRVLAILLARQW</sequence>
<feature type="compositionally biased region" description="Low complexity" evidence="2">
    <location>
        <begin position="48"/>
        <end position="62"/>
    </location>
</feature>
<protein>
    <recommendedName>
        <fullName evidence="3">SET domain-containing protein</fullName>
    </recommendedName>
</protein>
<dbReference type="SUPFAM" id="SSF82199">
    <property type="entry name" value="SET domain"/>
    <property type="match status" value="1"/>
</dbReference>
<feature type="compositionally biased region" description="Polar residues" evidence="2">
    <location>
        <begin position="63"/>
        <end position="74"/>
    </location>
</feature>
<dbReference type="Proteomes" id="UP000092666">
    <property type="component" value="Unassembled WGS sequence"/>
</dbReference>
<feature type="region of interest" description="Disordered" evidence="2">
    <location>
        <begin position="20"/>
        <end position="79"/>
    </location>
</feature>
<dbReference type="PROSITE" id="PS50280">
    <property type="entry name" value="SET"/>
    <property type="match status" value="1"/>
</dbReference>
<feature type="domain" description="SET" evidence="3">
    <location>
        <begin position="190"/>
        <end position="338"/>
    </location>
</feature>
<evidence type="ECO:0000256" key="2">
    <source>
        <dbReference type="SAM" id="MobiDB-lite"/>
    </source>
</evidence>
<accession>A0A1B9GQK0</accession>
<keyword evidence="5" id="KW-1185">Reference proteome</keyword>
<feature type="compositionally biased region" description="Basic and acidic residues" evidence="2">
    <location>
        <begin position="444"/>
        <end position="453"/>
    </location>
</feature>
<proteinExistence type="predicted"/>
<dbReference type="STRING" id="1296120.A0A1B9GQK0"/>
<feature type="region of interest" description="Disordered" evidence="2">
    <location>
        <begin position="410"/>
        <end position="545"/>
    </location>
</feature>
<evidence type="ECO:0000259" key="3">
    <source>
        <dbReference type="PROSITE" id="PS50280"/>
    </source>
</evidence>
<keyword evidence="1" id="KW-0175">Coiled coil</keyword>
<evidence type="ECO:0000313" key="4">
    <source>
        <dbReference type="EMBL" id="OCF33287.1"/>
    </source>
</evidence>
<feature type="compositionally biased region" description="Acidic residues" evidence="2">
    <location>
        <begin position="454"/>
        <end position="483"/>
    </location>
</feature>
<evidence type="ECO:0000256" key="1">
    <source>
        <dbReference type="SAM" id="Coils"/>
    </source>
</evidence>
<dbReference type="AlphaFoldDB" id="A0A1B9GQK0"/>
<dbReference type="InterPro" id="IPR001214">
    <property type="entry name" value="SET_dom"/>
</dbReference>
<organism evidence="4 5">
    <name type="scientific">Kwoniella heveanensis BCC8398</name>
    <dbReference type="NCBI Taxonomy" id="1296120"/>
    <lineage>
        <taxon>Eukaryota</taxon>
        <taxon>Fungi</taxon>
        <taxon>Dikarya</taxon>
        <taxon>Basidiomycota</taxon>
        <taxon>Agaricomycotina</taxon>
        <taxon>Tremellomycetes</taxon>
        <taxon>Tremellales</taxon>
        <taxon>Cryptococcaceae</taxon>
        <taxon>Kwoniella</taxon>
    </lineage>
</organism>
<reference evidence="5" key="2">
    <citation type="submission" date="2013-12" db="EMBL/GenBank/DDBJ databases">
        <title>Evolution of pathogenesis and genome organization in the Tremellales.</title>
        <authorList>
            <person name="Cuomo C."/>
            <person name="Litvintseva A."/>
            <person name="Heitman J."/>
            <person name="Chen Y."/>
            <person name="Sun S."/>
            <person name="Springer D."/>
            <person name="Dromer F."/>
            <person name="Young S."/>
            <person name="Zeng Q."/>
            <person name="Chapman S."/>
            <person name="Gujja S."/>
            <person name="Saif S."/>
            <person name="Birren B."/>
        </authorList>
    </citation>
    <scope>NUCLEOTIDE SEQUENCE [LARGE SCALE GENOMIC DNA]</scope>
    <source>
        <strain evidence="5">BCC8398</strain>
    </source>
</reference>
<name>A0A1B9GQK0_9TREE</name>
<evidence type="ECO:0000313" key="5">
    <source>
        <dbReference type="Proteomes" id="UP000092666"/>
    </source>
</evidence>
<reference evidence="4 5" key="1">
    <citation type="submission" date="2013-07" db="EMBL/GenBank/DDBJ databases">
        <title>The Genome Sequence of Cryptococcus heveanensis BCC8398.</title>
        <authorList>
            <consortium name="The Broad Institute Genome Sequencing Platform"/>
            <person name="Cuomo C."/>
            <person name="Litvintseva A."/>
            <person name="Chen Y."/>
            <person name="Heitman J."/>
            <person name="Sun S."/>
            <person name="Springer D."/>
            <person name="Dromer F."/>
            <person name="Young S.K."/>
            <person name="Zeng Q."/>
            <person name="Gargeya S."/>
            <person name="Fitzgerald M."/>
            <person name="Abouelleil A."/>
            <person name="Alvarado L."/>
            <person name="Berlin A.M."/>
            <person name="Chapman S.B."/>
            <person name="Dewar J."/>
            <person name="Goldberg J."/>
            <person name="Griggs A."/>
            <person name="Gujja S."/>
            <person name="Hansen M."/>
            <person name="Howarth C."/>
            <person name="Imamovic A."/>
            <person name="Larimer J."/>
            <person name="McCowan C."/>
            <person name="Murphy C."/>
            <person name="Pearson M."/>
            <person name="Priest M."/>
            <person name="Roberts A."/>
            <person name="Saif S."/>
            <person name="Shea T."/>
            <person name="Sykes S."/>
            <person name="Wortman J."/>
            <person name="Nusbaum C."/>
            <person name="Birren B."/>
        </authorList>
    </citation>
    <scope>NUCLEOTIDE SEQUENCE [LARGE SCALE GENOMIC DNA]</scope>
    <source>
        <strain evidence="4 5">BCC8398</strain>
    </source>
</reference>
<dbReference type="InterPro" id="IPR046341">
    <property type="entry name" value="SET_dom_sf"/>
</dbReference>
<dbReference type="EMBL" id="KV700126">
    <property type="protein sequence ID" value="OCF33287.1"/>
    <property type="molecule type" value="Genomic_DNA"/>
</dbReference>
<gene>
    <name evidence="4" type="ORF">I316_05028</name>
</gene>